<evidence type="ECO:0000313" key="2">
    <source>
        <dbReference type="Proteomes" id="UP000295807"/>
    </source>
</evidence>
<dbReference type="RefSeq" id="WP_132130743.1">
    <property type="nucleotide sequence ID" value="NZ_CP042432.1"/>
</dbReference>
<comment type="caution">
    <text evidence="1">The sequence shown here is derived from an EMBL/GenBank/DDBJ whole genome shotgun (WGS) entry which is preliminary data.</text>
</comment>
<dbReference type="Proteomes" id="UP000295807">
    <property type="component" value="Unassembled WGS sequence"/>
</dbReference>
<reference evidence="1 2" key="1">
    <citation type="submission" date="2019-03" db="EMBL/GenBank/DDBJ databases">
        <title>Genomic Encyclopedia of Type Strains, Phase IV (KMG-IV): sequencing the most valuable type-strain genomes for metagenomic binning, comparative biology and taxonomic classification.</title>
        <authorList>
            <person name="Goeker M."/>
        </authorList>
    </citation>
    <scope>NUCLEOTIDE SEQUENCE [LARGE SCALE GENOMIC DNA]</scope>
    <source>
        <strain evidence="1 2">DSM 21100</strain>
    </source>
</reference>
<accession>A0A4R3KL50</accession>
<sequence>MIIRLTALFFLVIAVSSCTHKQGAEYYELNEKIAQRWSEIISDSLDISGFDFCDLLPEADWDSVLIIPPFTPMDKISSLNLSNVNKVTGKLKGVSITDHKVGALFIEENAIVFYSLLDRRLDFSLISSFDKEECTHLRIVERSNEGQPSYVVLLND</sequence>
<dbReference type="EMBL" id="SMAD01000022">
    <property type="protein sequence ID" value="TCS84292.1"/>
    <property type="molecule type" value="Genomic_DNA"/>
</dbReference>
<organism evidence="1 2">
    <name type="scientific">Anseongella ginsenosidimutans</name>
    <dbReference type="NCBI Taxonomy" id="496056"/>
    <lineage>
        <taxon>Bacteria</taxon>
        <taxon>Pseudomonadati</taxon>
        <taxon>Bacteroidota</taxon>
        <taxon>Sphingobacteriia</taxon>
        <taxon>Sphingobacteriales</taxon>
        <taxon>Sphingobacteriaceae</taxon>
        <taxon>Anseongella</taxon>
    </lineage>
</organism>
<dbReference type="AlphaFoldDB" id="A0A4R3KL50"/>
<evidence type="ECO:0000313" key="1">
    <source>
        <dbReference type="EMBL" id="TCS84292.1"/>
    </source>
</evidence>
<keyword evidence="2" id="KW-1185">Reference proteome</keyword>
<proteinExistence type="predicted"/>
<name>A0A4R3KL50_9SPHI</name>
<dbReference type="PROSITE" id="PS51257">
    <property type="entry name" value="PROKAR_LIPOPROTEIN"/>
    <property type="match status" value="1"/>
</dbReference>
<gene>
    <name evidence="1" type="ORF">EDD80_12212</name>
</gene>
<protein>
    <submittedName>
        <fullName evidence="1">Uncharacterized protein</fullName>
    </submittedName>
</protein>